<gene>
    <name evidence="5" type="ORF">SAMN04487931_102257</name>
</gene>
<feature type="domain" description="RCK C-terminal" evidence="4">
    <location>
        <begin position="246"/>
        <end position="332"/>
    </location>
</feature>
<dbReference type="InterPro" id="IPR036291">
    <property type="entry name" value="NAD(P)-bd_dom_sf"/>
</dbReference>
<evidence type="ECO:0000313" key="6">
    <source>
        <dbReference type="Proteomes" id="UP000199608"/>
    </source>
</evidence>
<dbReference type="Gene3D" id="3.30.70.1450">
    <property type="entry name" value="Regulator of K+ conductance, C-terminal domain"/>
    <property type="match status" value="1"/>
</dbReference>
<comment type="subcellular location">
    <subcellularLocation>
        <location evidence="1">Cell membrane</location>
        <topology evidence="1">Multi-pass membrane protein</topology>
    </subcellularLocation>
</comment>
<feature type="transmembrane region" description="Helical" evidence="2">
    <location>
        <begin position="64"/>
        <end position="86"/>
    </location>
</feature>
<dbReference type="InterPro" id="IPR006037">
    <property type="entry name" value="RCK_C"/>
</dbReference>
<keyword evidence="2" id="KW-0472">Membrane</keyword>
<proteinExistence type="predicted"/>
<keyword evidence="6" id="KW-1185">Reference proteome</keyword>
<organism evidence="5 6">
    <name type="scientific">Desulfobacula phenolica</name>
    <dbReference type="NCBI Taxonomy" id="90732"/>
    <lineage>
        <taxon>Bacteria</taxon>
        <taxon>Pseudomonadati</taxon>
        <taxon>Thermodesulfobacteriota</taxon>
        <taxon>Desulfobacteria</taxon>
        <taxon>Desulfobacterales</taxon>
        <taxon>Desulfobacteraceae</taxon>
        <taxon>Desulfobacula</taxon>
    </lineage>
</organism>
<dbReference type="GO" id="GO:0006813">
    <property type="term" value="P:potassium ion transport"/>
    <property type="evidence" value="ECO:0007669"/>
    <property type="project" value="InterPro"/>
</dbReference>
<dbReference type="PROSITE" id="PS51201">
    <property type="entry name" value="RCK_N"/>
    <property type="match status" value="1"/>
</dbReference>
<dbReference type="Gene3D" id="3.40.50.720">
    <property type="entry name" value="NAD(P)-binding Rossmann-like Domain"/>
    <property type="match status" value="1"/>
</dbReference>
<dbReference type="InterPro" id="IPR013099">
    <property type="entry name" value="K_chnl_dom"/>
</dbReference>
<dbReference type="GO" id="GO:0008324">
    <property type="term" value="F:monoatomic cation transmembrane transporter activity"/>
    <property type="evidence" value="ECO:0007669"/>
    <property type="project" value="InterPro"/>
</dbReference>
<dbReference type="Proteomes" id="UP000199608">
    <property type="component" value="Unassembled WGS sequence"/>
</dbReference>
<evidence type="ECO:0000259" key="3">
    <source>
        <dbReference type="PROSITE" id="PS51201"/>
    </source>
</evidence>
<dbReference type="PANTHER" id="PTHR43833">
    <property type="entry name" value="POTASSIUM CHANNEL PROTEIN 2-RELATED-RELATED"/>
    <property type="match status" value="1"/>
</dbReference>
<dbReference type="InterPro" id="IPR036721">
    <property type="entry name" value="RCK_C_sf"/>
</dbReference>
<feature type="domain" description="RCK N-terminal" evidence="3">
    <location>
        <begin position="107"/>
        <end position="224"/>
    </location>
</feature>
<dbReference type="SUPFAM" id="SSF51735">
    <property type="entry name" value="NAD(P)-binding Rossmann-fold domains"/>
    <property type="match status" value="1"/>
</dbReference>
<dbReference type="GO" id="GO:0005886">
    <property type="term" value="C:plasma membrane"/>
    <property type="evidence" value="ECO:0007669"/>
    <property type="project" value="UniProtKB-SubCell"/>
</dbReference>
<keyword evidence="5" id="KW-0407">Ion channel</keyword>
<keyword evidence="5" id="KW-0813">Transport</keyword>
<reference evidence="6" key="1">
    <citation type="submission" date="2016-10" db="EMBL/GenBank/DDBJ databases">
        <authorList>
            <person name="Varghese N."/>
            <person name="Submissions S."/>
        </authorList>
    </citation>
    <scope>NUCLEOTIDE SEQUENCE [LARGE SCALE GENOMIC DNA]</scope>
    <source>
        <strain evidence="6">DSM 3384</strain>
    </source>
</reference>
<evidence type="ECO:0000259" key="4">
    <source>
        <dbReference type="PROSITE" id="PS51202"/>
    </source>
</evidence>
<name>A0A1H2DW06_9BACT</name>
<dbReference type="AlphaFoldDB" id="A0A1H2DW06"/>
<keyword evidence="5" id="KW-0406">Ion transport</keyword>
<dbReference type="SUPFAM" id="SSF116726">
    <property type="entry name" value="TrkA C-terminal domain-like"/>
    <property type="match status" value="1"/>
</dbReference>
<protein>
    <submittedName>
        <fullName evidence="5">Voltage-gated potassium channel</fullName>
    </submittedName>
</protein>
<dbReference type="EMBL" id="FNLL01000002">
    <property type="protein sequence ID" value="SDT87055.1"/>
    <property type="molecule type" value="Genomic_DNA"/>
</dbReference>
<dbReference type="InterPro" id="IPR003148">
    <property type="entry name" value="RCK_N"/>
</dbReference>
<feature type="transmembrane region" description="Helical" evidence="2">
    <location>
        <begin position="33"/>
        <end position="52"/>
    </location>
</feature>
<keyword evidence="2" id="KW-1133">Transmembrane helix</keyword>
<dbReference type="Gene3D" id="1.10.287.70">
    <property type="match status" value="1"/>
</dbReference>
<dbReference type="PANTHER" id="PTHR43833:SF9">
    <property type="entry name" value="POTASSIUM CHANNEL PROTEIN YUGO-RELATED"/>
    <property type="match status" value="1"/>
</dbReference>
<evidence type="ECO:0000256" key="1">
    <source>
        <dbReference type="ARBA" id="ARBA00004651"/>
    </source>
</evidence>
<accession>A0A1H2DW06</accession>
<dbReference type="Pfam" id="PF02080">
    <property type="entry name" value="TrkA_C"/>
    <property type="match status" value="1"/>
</dbReference>
<feature type="transmembrane region" description="Helical" evidence="2">
    <location>
        <begin position="7"/>
        <end position="27"/>
    </location>
</feature>
<evidence type="ECO:0000313" key="5">
    <source>
        <dbReference type="EMBL" id="SDT87055.1"/>
    </source>
</evidence>
<evidence type="ECO:0000256" key="2">
    <source>
        <dbReference type="SAM" id="Phobius"/>
    </source>
</evidence>
<dbReference type="Pfam" id="PF02254">
    <property type="entry name" value="TrkA_N"/>
    <property type="match status" value="1"/>
</dbReference>
<dbReference type="PROSITE" id="PS51202">
    <property type="entry name" value="RCK_C"/>
    <property type="match status" value="1"/>
</dbReference>
<dbReference type="Pfam" id="PF07885">
    <property type="entry name" value="Ion_trans_2"/>
    <property type="match status" value="1"/>
</dbReference>
<keyword evidence="2" id="KW-0812">Transmembrane</keyword>
<dbReference type="RefSeq" id="WP_092230569.1">
    <property type="nucleotide sequence ID" value="NZ_FNLL01000002.1"/>
</dbReference>
<dbReference type="InterPro" id="IPR050721">
    <property type="entry name" value="Trk_Ktr_HKT_K-transport"/>
</dbReference>
<dbReference type="SUPFAM" id="SSF81324">
    <property type="entry name" value="Voltage-gated potassium channels"/>
    <property type="match status" value="1"/>
</dbReference>
<sequence>MNRLQQIIRTIIISWVMFFMGVTGYMVIEKWSFLDAAYMTAITVTTVGFMEVHETSPAGKIFTIILMIAGVGYFLYITGVIIQSIVEGEMQSILGRKRLDRKISKLKNHYIVCGYGRIGRVLCQLIKDETKDIVVIENDDTLIDSLEKDKMHYLHGDSSDEDLLAKAGIAKASFLVAALGTDTANVFLVLTAKQLNPDIYIMARASSPKVRKKLMVAGANLVESPYVTGAVSMGLKLLRPSVSSFLDIALSRRSQAIQIEELFVPKSSRYTNVALKDSGIRQDFNLIIISIKKASGEMLFNPHFETLIEPLDTVIVMGKTPDLRKFAKAINPEKK</sequence>